<evidence type="ECO:0000256" key="1">
    <source>
        <dbReference type="ARBA" id="ARBA00004141"/>
    </source>
</evidence>
<sequence length="481" mass="53751">MTLGAELLGPSPLSKVWLIPAGVATSLACLLSFINILLHLKNYRRPHAQRLTVRIIFMIPVFAFSSWVSLALPQAALILGALREIYEAFVIYCFFNLLITYLGGEREMLISMHKRPPVPYVFPVSMWQRYMDPGDPYTFLKLKRGVLHFIYIKPLCAISTMLITWVGDHYDGFNVDQGHAILAIIYNISYSACLWCLSMFFIATKEDLRPFRAVPKFLCIKAVIFFSFWQGVVISIFVKLGIIHNTEIFLADHIATAAQDFLLCLEVFPAAIGHLTAFPASDYRPRPGKPSGRLPIFRAARDSMGIMDVWRDTVDTFTGEGFDYRTFEPAEGVAGTARRRIASGLRYVEGGKKKYWLESLRRTSANGPSIPRASLDGEGGRPSIALRFALDPNLEDVYAEARCLIYGDYNCPIVDEMPKGMNHPSNLDESTATGEPPGSKGKRKGKGKARSKRSSGNPRARASSPPVDVYDEESALLHPPW</sequence>
<feature type="transmembrane region" description="Helical" evidence="6">
    <location>
        <begin position="51"/>
        <end position="73"/>
    </location>
</feature>
<keyword evidence="2 6" id="KW-0812">Transmembrane</keyword>
<dbReference type="PANTHER" id="PTHR23423">
    <property type="entry name" value="ORGANIC SOLUTE TRANSPORTER-RELATED"/>
    <property type="match status" value="1"/>
</dbReference>
<evidence type="ECO:0000256" key="6">
    <source>
        <dbReference type="SAM" id="Phobius"/>
    </source>
</evidence>
<proteinExistence type="predicted"/>
<gene>
    <name evidence="7" type="ORF">BJ684DRAFT_10741</name>
</gene>
<evidence type="ECO:0000313" key="8">
    <source>
        <dbReference type="Proteomes" id="UP000267251"/>
    </source>
</evidence>
<feature type="transmembrane region" description="Helical" evidence="6">
    <location>
        <begin position="17"/>
        <end position="39"/>
    </location>
</feature>
<comment type="subcellular location">
    <subcellularLocation>
        <location evidence="1">Membrane</location>
        <topology evidence="1">Multi-pass membrane protein</topology>
    </subcellularLocation>
</comment>
<dbReference type="InterPro" id="IPR005178">
    <property type="entry name" value="Ostalpha/TMEM184C"/>
</dbReference>
<evidence type="ECO:0000256" key="3">
    <source>
        <dbReference type="ARBA" id="ARBA00022989"/>
    </source>
</evidence>
<feature type="compositionally biased region" description="Basic residues" evidence="5">
    <location>
        <begin position="440"/>
        <end position="453"/>
    </location>
</feature>
<evidence type="ECO:0000256" key="2">
    <source>
        <dbReference type="ARBA" id="ARBA00022692"/>
    </source>
</evidence>
<dbReference type="AlphaFoldDB" id="A0A4P9Y2T6"/>
<evidence type="ECO:0000256" key="4">
    <source>
        <dbReference type="ARBA" id="ARBA00023136"/>
    </source>
</evidence>
<keyword evidence="3 6" id="KW-1133">Transmembrane helix</keyword>
<protein>
    <submittedName>
        <fullName evidence="7">Organic solute transporter Ostalpha-domain-containing protein</fullName>
    </submittedName>
</protein>
<evidence type="ECO:0000313" key="7">
    <source>
        <dbReference type="EMBL" id="RKP12974.1"/>
    </source>
</evidence>
<keyword evidence="4 6" id="KW-0472">Membrane</keyword>
<dbReference type="Proteomes" id="UP000267251">
    <property type="component" value="Unassembled WGS sequence"/>
</dbReference>
<dbReference type="SMART" id="SM01417">
    <property type="entry name" value="Solute_trans_a"/>
    <property type="match status" value="1"/>
</dbReference>
<feature type="transmembrane region" description="Helical" evidence="6">
    <location>
        <begin position="179"/>
        <end position="202"/>
    </location>
</feature>
<feature type="region of interest" description="Disordered" evidence="5">
    <location>
        <begin position="420"/>
        <end position="481"/>
    </location>
</feature>
<name>A0A4P9Y2T6_9FUNG</name>
<feature type="transmembrane region" description="Helical" evidence="6">
    <location>
        <begin position="223"/>
        <end position="242"/>
    </location>
</feature>
<feature type="transmembrane region" description="Helical" evidence="6">
    <location>
        <begin position="146"/>
        <end position="167"/>
    </location>
</feature>
<dbReference type="EMBL" id="KZ988145">
    <property type="protein sequence ID" value="RKP12974.1"/>
    <property type="molecule type" value="Genomic_DNA"/>
</dbReference>
<dbReference type="Pfam" id="PF03619">
    <property type="entry name" value="Solute_trans_a"/>
    <property type="match status" value="1"/>
</dbReference>
<feature type="transmembrane region" description="Helical" evidence="6">
    <location>
        <begin position="85"/>
        <end position="104"/>
    </location>
</feature>
<feature type="compositionally biased region" description="Polar residues" evidence="5">
    <location>
        <begin position="423"/>
        <end position="433"/>
    </location>
</feature>
<dbReference type="OrthoDB" id="5348404at2759"/>
<accession>A0A4P9Y2T6</accession>
<evidence type="ECO:0000256" key="5">
    <source>
        <dbReference type="SAM" id="MobiDB-lite"/>
    </source>
</evidence>
<organism evidence="7 8">
    <name type="scientific">Piptocephalis cylindrospora</name>
    <dbReference type="NCBI Taxonomy" id="1907219"/>
    <lineage>
        <taxon>Eukaryota</taxon>
        <taxon>Fungi</taxon>
        <taxon>Fungi incertae sedis</taxon>
        <taxon>Zoopagomycota</taxon>
        <taxon>Zoopagomycotina</taxon>
        <taxon>Zoopagomycetes</taxon>
        <taxon>Zoopagales</taxon>
        <taxon>Piptocephalidaceae</taxon>
        <taxon>Piptocephalis</taxon>
    </lineage>
</organism>
<keyword evidence="8" id="KW-1185">Reference proteome</keyword>
<reference evidence="8" key="1">
    <citation type="journal article" date="2018" name="Nat. Microbiol.">
        <title>Leveraging single-cell genomics to expand the fungal tree of life.</title>
        <authorList>
            <person name="Ahrendt S.R."/>
            <person name="Quandt C.A."/>
            <person name="Ciobanu D."/>
            <person name="Clum A."/>
            <person name="Salamov A."/>
            <person name="Andreopoulos B."/>
            <person name="Cheng J.F."/>
            <person name="Woyke T."/>
            <person name="Pelin A."/>
            <person name="Henrissat B."/>
            <person name="Reynolds N.K."/>
            <person name="Benny G.L."/>
            <person name="Smith M.E."/>
            <person name="James T.Y."/>
            <person name="Grigoriev I.V."/>
        </authorList>
    </citation>
    <scope>NUCLEOTIDE SEQUENCE [LARGE SCALE GENOMIC DNA]</scope>
</reference>
<dbReference type="GO" id="GO:0016020">
    <property type="term" value="C:membrane"/>
    <property type="evidence" value="ECO:0007669"/>
    <property type="project" value="UniProtKB-SubCell"/>
</dbReference>